<dbReference type="EMBL" id="SDAQ01000004">
    <property type="protein sequence ID" value="KAI3558379.1"/>
    <property type="molecule type" value="Genomic_DNA"/>
</dbReference>
<dbReference type="AlphaFoldDB" id="A0A9Q0B970"/>
<protein>
    <submittedName>
        <fullName evidence="1">Uncharacterized protein</fullName>
    </submittedName>
</protein>
<dbReference type="Proteomes" id="UP001056436">
    <property type="component" value="Unassembled WGS sequence"/>
</dbReference>
<gene>
    <name evidence="1" type="ORF">CABS02_01526</name>
</gene>
<sequence>MDSAYATELARIWNLVGGSTCPPMSAIPEFKPPKLRLSSLGEVVWLSKKDQEIKNKGNKEENEGLKVIACYLGRNDLEKHAWANVLAHDMNLYVKFTTLIGNGNFNGRNDWTTVTNEGHCVIN</sequence>
<reference evidence="1" key="1">
    <citation type="submission" date="2019-01" db="EMBL/GenBank/DDBJ databases">
        <title>Colletotrichum abscissum LGMF1257.</title>
        <authorList>
            <person name="Baroncelli R."/>
        </authorList>
    </citation>
    <scope>NUCLEOTIDE SEQUENCE</scope>
    <source>
        <strain evidence="1">Ca142</strain>
    </source>
</reference>
<dbReference type="OrthoDB" id="10412328at2759"/>
<evidence type="ECO:0000313" key="1">
    <source>
        <dbReference type="EMBL" id="KAI3558379.1"/>
    </source>
</evidence>
<comment type="caution">
    <text evidence="1">The sequence shown here is derived from an EMBL/GenBank/DDBJ whole genome shotgun (WGS) entry which is preliminary data.</text>
</comment>
<keyword evidence="2" id="KW-1185">Reference proteome</keyword>
<proteinExistence type="predicted"/>
<accession>A0A9Q0B970</accession>
<evidence type="ECO:0000313" key="2">
    <source>
        <dbReference type="Proteomes" id="UP001056436"/>
    </source>
</evidence>
<organism evidence="1 2">
    <name type="scientific">Colletotrichum abscissum</name>
    <dbReference type="NCBI Taxonomy" id="1671311"/>
    <lineage>
        <taxon>Eukaryota</taxon>
        <taxon>Fungi</taxon>
        <taxon>Dikarya</taxon>
        <taxon>Ascomycota</taxon>
        <taxon>Pezizomycotina</taxon>
        <taxon>Sordariomycetes</taxon>
        <taxon>Hypocreomycetidae</taxon>
        <taxon>Glomerellales</taxon>
        <taxon>Glomerellaceae</taxon>
        <taxon>Colletotrichum</taxon>
        <taxon>Colletotrichum acutatum species complex</taxon>
    </lineage>
</organism>
<name>A0A9Q0B970_9PEZI</name>